<dbReference type="PRINTS" id="PR00081">
    <property type="entry name" value="GDHRDH"/>
</dbReference>
<dbReference type="EMBL" id="JAZAVK010000015">
    <property type="protein sequence ID" value="KAK7431021.1"/>
    <property type="molecule type" value="Genomic_DNA"/>
</dbReference>
<comment type="caution">
    <text evidence="3">The sequence shown here is derived from an EMBL/GenBank/DDBJ whole genome shotgun (WGS) entry which is preliminary data.</text>
</comment>
<evidence type="ECO:0000256" key="2">
    <source>
        <dbReference type="ARBA" id="ARBA00023002"/>
    </source>
</evidence>
<keyword evidence="2" id="KW-0560">Oxidoreductase</keyword>
<accession>A0ABR1IBU4</accession>
<evidence type="ECO:0000313" key="3">
    <source>
        <dbReference type="EMBL" id="KAK7431021.1"/>
    </source>
</evidence>
<dbReference type="Proteomes" id="UP001498421">
    <property type="component" value="Unassembled WGS sequence"/>
</dbReference>
<keyword evidence="4" id="KW-1185">Reference proteome</keyword>
<dbReference type="Gene3D" id="3.40.50.720">
    <property type="entry name" value="NAD(P)-binding Rossmann-like Domain"/>
    <property type="match status" value="1"/>
</dbReference>
<gene>
    <name evidence="3" type="ORF">QQZ08_002551</name>
</gene>
<dbReference type="PANTHER" id="PTHR43008:SF4">
    <property type="entry name" value="CHAIN DEHYDROGENASE, PUTATIVE (AFU_ORTHOLOGUE AFUA_4G08710)-RELATED"/>
    <property type="match status" value="1"/>
</dbReference>
<organism evidence="3 4">
    <name type="scientific">Neonectria magnoliae</name>
    <dbReference type="NCBI Taxonomy" id="2732573"/>
    <lineage>
        <taxon>Eukaryota</taxon>
        <taxon>Fungi</taxon>
        <taxon>Dikarya</taxon>
        <taxon>Ascomycota</taxon>
        <taxon>Pezizomycotina</taxon>
        <taxon>Sordariomycetes</taxon>
        <taxon>Hypocreomycetidae</taxon>
        <taxon>Hypocreales</taxon>
        <taxon>Nectriaceae</taxon>
        <taxon>Neonectria</taxon>
    </lineage>
</organism>
<evidence type="ECO:0000256" key="1">
    <source>
        <dbReference type="ARBA" id="ARBA00006484"/>
    </source>
</evidence>
<evidence type="ECO:0000313" key="4">
    <source>
        <dbReference type="Proteomes" id="UP001498421"/>
    </source>
</evidence>
<name>A0ABR1IBU4_9HYPO</name>
<reference evidence="3 4" key="1">
    <citation type="journal article" date="2025" name="Microbiol. Resour. Announc.">
        <title>Draft genome sequences for Neonectria magnoliae and Neonectria punicea, canker pathogens of Liriodendron tulipifera and Acer saccharum in West Virginia.</title>
        <authorList>
            <person name="Petronek H.M."/>
            <person name="Kasson M.T."/>
            <person name="Metheny A.M."/>
            <person name="Stauder C.M."/>
            <person name="Lovett B."/>
            <person name="Lynch S.C."/>
            <person name="Garnas J.R."/>
            <person name="Kasson L.R."/>
            <person name="Stajich J.E."/>
        </authorList>
    </citation>
    <scope>NUCLEOTIDE SEQUENCE [LARGE SCALE GENOMIC DNA]</scope>
    <source>
        <strain evidence="3 4">NRRL 64651</strain>
    </source>
</reference>
<proteinExistence type="inferred from homology"/>
<dbReference type="SUPFAM" id="SSF51735">
    <property type="entry name" value="NAD(P)-binding Rossmann-fold domains"/>
    <property type="match status" value="1"/>
</dbReference>
<dbReference type="PANTHER" id="PTHR43008">
    <property type="entry name" value="BENZIL REDUCTASE"/>
    <property type="match status" value="1"/>
</dbReference>
<dbReference type="InterPro" id="IPR002347">
    <property type="entry name" value="SDR_fam"/>
</dbReference>
<comment type="similarity">
    <text evidence="1">Belongs to the short-chain dehydrogenases/reductases (SDR) family.</text>
</comment>
<sequence>MGFPELADRADLAARTVPKMALSNGSASSITPPPKATTLNDPIAGARDRFSVYGNMIVTGGVGGLGLASCDALLEHGLGGLMIFDVNPAQSQKEIDAMRSKFPQARIEAIKVDVTDEQAVLEAVVETVRSLGSVNGLVRFVGMVGCSNSLDVPVAQWRKIIDINTTGSFICAQAVARQMVRQNAGGSITFTASISANRVNYPPPQAAYNDIWTQFLNEGDYGARKMWASRNPVEEWVAHPS</sequence>
<dbReference type="Pfam" id="PF00106">
    <property type="entry name" value="adh_short"/>
    <property type="match status" value="1"/>
</dbReference>
<protein>
    <submittedName>
        <fullName evidence="3">Uncharacterized protein</fullName>
    </submittedName>
</protein>
<dbReference type="InterPro" id="IPR036291">
    <property type="entry name" value="NAD(P)-bd_dom_sf"/>
</dbReference>